<organism evidence="1 2">
    <name type="scientific">Parabacteroides distasonis</name>
    <dbReference type="NCBI Taxonomy" id="823"/>
    <lineage>
        <taxon>Bacteria</taxon>
        <taxon>Pseudomonadati</taxon>
        <taxon>Bacteroidota</taxon>
        <taxon>Bacteroidia</taxon>
        <taxon>Bacteroidales</taxon>
        <taxon>Tannerellaceae</taxon>
        <taxon>Parabacteroides</taxon>
    </lineage>
</organism>
<gene>
    <name evidence="1" type="ORF">E5342_16120</name>
</gene>
<evidence type="ECO:0000313" key="1">
    <source>
        <dbReference type="EMBL" id="TGY54822.1"/>
    </source>
</evidence>
<accession>A0A4S2EHN2</accession>
<dbReference type="EMBL" id="SRYM01000059">
    <property type="protein sequence ID" value="TGY54822.1"/>
    <property type="molecule type" value="Genomic_DNA"/>
</dbReference>
<dbReference type="AlphaFoldDB" id="A0A4S2EHN2"/>
<dbReference type="Proteomes" id="UP000310032">
    <property type="component" value="Unassembled WGS sequence"/>
</dbReference>
<comment type="caution">
    <text evidence="1">The sequence shown here is derived from an EMBL/GenBank/DDBJ whole genome shotgun (WGS) entry which is preliminary data.</text>
</comment>
<sequence length="66" mass="7407">MERTDHDVVCTDHAVNSTDHAVNSTDHAVICRIMPDTQTNSSDIFQVFIRKEGSINSVHVHLPHRA</sequence>
<protein>
    <submittedName>
        <fullName evidence="1">Uncharacterized protein</fullName>
    </submittedName>
</protein>
<dbReference type="RefSeq" id="WP_135959792.1">
    <property type="nucleotide sequence ID" value="NZ_SRYM01000059.1"/>
</dbReference>
<name>A0A4S2EHN2_PARDI</name>
<evidence type="ECO:0000313" key="2">
    <source>
        <dbReference type="Proteomes" id="UP000310032"/>
    </source>
</evidence>
<reference evidence="1 2" key="1">
    <citation type="submission" date="2019-04" db="EMBL/GenBank/DDBJ databases">
        <title>Microbes associate with the intestines of laboratory mice.</title>
        <authorList>
            <person name="Navarre W."/>
            <person name="Wong E."/>
            <person name="Huang K."/>
            <person name="Tropini C."/>
            <person name="Ng K."/>
            <person name="Yu B."/>
        </authorList>
    </citation>
    <scope>NUCLEOTIDE SEQUENCE [LARGE SCALE GENOMIC DNA]</scope>
    <source>
        <strain evidence="1 2">NM39_I3</strain>
    </source>
</reference>
<proteinExistence type="predicted"/>